<comment type="caution">
    <text evidence="1">The sequence shown here is derived from an EMBL/GenBank/DDBJ whole genome shotgun (WGS) entry which is preliminary data.</text>
</comment>
<evidence type="ECO:0000313" key="1">
    <source>
        <dbReference type="EMBL" id="KAI3702556.1"/>
    </source>
</evidence>
<dbReference type="Proteomes" id="UP001055879">
    <property type="component" value="Linkage Group LG09"/>
</dbReference>
<protein>
    <submittedName>
        <fullName evidence="1">Uncharacterized protein</fullName>
    </submittedName>
</protein>
<dbReference type="EMBL" id="CM042055">
    <property type="protein sequence ID" value="KAI3702556.1"/>
    <property type="molecule type" value="Genomic_DNA"/>
</dbReference>
<keyword evidence="2" id="KW-1185">Reference proteome</keyword>
<organism evidence="1 2">
    <name type="scientific">Arctium lappa</name>
    <name type="common">Greater burdock</name>
    <name type="synonym">Lappa major</name>
    <dbReference type="NCBI Taxonomy" id="4217"/>
    <lineage>
        <taxon>Eukaryota</taxon>
        <taxon>Viridiplantae</taxon>
        <taxon>Streptophyta</taxon>
        <taxon>Embryophyta</taxon>
        <taxon>Tracheophyta</taxon>
        <taxon>Spermatophyta</taxon>
        <taxon>Magnoliopsida</taxon>
        <taxon>eudicotyledons</taxon>
        <taxon>Gunneridae</taxon>
        <taxon>Pentapetalae</taxon>
        <taxon>asterids</taxon>
        <taxon>campanulids</taxon>
        <taxon>Asterales</taxon>
        <taxon>Asteraceae</taxon>
        <taxon>Carduoideae</taxon>
        <taxon>Cardueae</taxon>
        <taxon>Arctiinae</taxon>
        <taxon>Arctium</taxon>
    </lineage>
</organism>
<evidence type="ECO:0000313" key="2">
    <source>
        <dbReference type="Proteomes" id="UP001055879"/>
    </source>
</evidence>
<reference evidence="1 2" key="2">
    <citation type="journal article" date="2022" name="Mol. Ecol. Resour.">
        <title>The genomes of chicory, endive, great burdock and yacon provide insights into Asteraceae paleo-polyploidization history and plant inulin production.</title>
        <authorList>
            <person name="Fan W."/>
            <person name="Wang S."/>
            <person name="Wang H."/>
            <person name="Wang A."/>
            <person name="Jiang F."/>
            <person name="Liu H."/>
            <person name="Zhao H."/>
            <person name="Xu D."/>
            <person name="Zhang Y."/>
        </authorList>
    </citation>
    <scope>NUCLEOTIDE SEQUENCE [LARGE SCALE GENOMIC DNA]</scope>
    <source>
        <strain evidence="2">cv. Niubang</strain>
    </source>
</reference>
<accession>A0ACB8ZYJ4</accession>
<reference evidence="2" key="1">
    <citation type="journal article" date="2022" name="Mol. Ecol. Resour.">
        <title>The genomes of chicory, endive, great burdock and yacon provide insights into Asteraceae palaeo-polyploidization history and plant inulin production.</title>
        <authorList>
            <person name="Fan W."/>
            <person name="Wang S."/>
            <person name="Wang H."/>
            <person name="Wang A."/>
            <person name="Jiang F."/>
            <person name="Liu H."/>
            <person name="Zhao H."/>
            <person name="Xu D."/>
            <person name="Zhang Y."/>
        </authorList>
    </citation>
    <scope>NUCLEOTIDE SEQUENCE [LARGE SCALE GENOMIC DNA]</scope>
    <source>
        <strain evidence="2">cv. Niubang</strain>
    </source>
</reference>
<sequence length="216" mass="23130">MAKQIAHFSLVALALCCLAFANEPKPLQDFCIADPNSSVNVNGMTCKNPMQVQANDFYFSGLHLMGNTSNPLGLSVTPVTVAQLPGLNTLGISMVRIDFAPWGINPPHTHPRATEIITVLEGSLQVGFVTSNPDNRLISKVLYKGDVFVFPVGLVHFQRNVGNQYAVVIGALSSQNPGAIIIGNAVFGSNPPISSDILAKAFQVDKKLVDQVKAKF</sequence>
<name>A0ACB8ZYJ4_ARCLA</name>
<proteinExistence type="predicted"/>
<gene>
    <name evidence="1" type="ORF">L6452_28298</name>
</gene>